<gene>
    <name evidence="2" type="ORF">HPP92_000519</name>
    <name evidence="1" type="ORF">HPP92_000559</name>
</gene>
<evidence type="ECO:0000313" key="1">
    <source>
        <dbReference type="EMBL" id="KAG0495868.1"/>
    </source>
</evidence>
<dbReference type="EMBL" id="JADCNL010000001">
    <property type="protein sequence ID" value="KAG0495868.1"/>
    <property type="molecule type" value="Genomic_DNA"/>
</dbReference>
<keyword evidence="3" id="KW-1185">Reference proteome</keyword>
<dbReference type="Proteomes" id="UP000636800">
    <property type="component" value="Chromosome 1"/>
</dbReference>
<dbReference type="Proteomes" id="UP000639772">
    <property type="component" value="Chromosome 1"/>
</dbReference>
<comment type="caution">
    <text evidence="2">The sequence shown here is derived from an EMBL/GenBank/DDBJ whole genome shotgun (WGS) entry which is preliminary data.</text>
</comment>
<sequence length="69" mass="7818">MAFNEGKCRPDVVTYRLPPTVMCAAGRLERWSFTEEMVFHSTAAATSSDEVRWRHAGRGEIELKVDGFL</sequence>
<organism evidence="2 4">
    <name type="scientific">Vanilla planifolia</name>
    <name type="common">Vanilla</name>
    <dbReference type="NCBI Taxonomy" id="51239"/>
    <lineage>
        <taxon>Eukaryota</taxon>
        <taxon>Viridiplantae</taxon>
        <taxon>Streptophyta</taxon>
        <taxon>Embryophyta</taxon>
        <taxon>Tracheophyta</taxon>
        <taxon>Spermatophyta</taxon>
        <taxon>Magnoliopsida</taxon>
        <taxon>Liliopsida</taxon>
        <taxon>Asparagales</taxon>
        <taxon>Orchidaceae</taxon>
        <taxon>Vanilloideae</taxon>
        <taxon>Vanilleae</taxon>
        <taxon>Vanilla</taxon>
    </lineage>
</organism>
<evidence type="ECO:0000313" key="3">
    <source>
        <dbReference type="Proteomes" id="UP000636800"/>
    </source>
</evidence>
<evidence type="ECO:0000313" key="4">
    <source>
        <dbReference type="Proteomes" id="UP000639772"/>
    </source>
</evidence>
<name>A0A835SBC0_VANPL</name>
<protein>
    <submittedName>
        <fullName evidence="2">Uncharacterized protein</fullName>
    </submittedName>
</protein>
<dbReference type="EMBL" id="JADCNM010000001">
    <property type="protein sequence ID" value="KAG0500447.1"/>
    <property type="molecule type" value="Genomic_DNA"/>
</dbReference>
<dbReference type="AlphaFoldDB" id="A0A835SBC0"/>
<reference evidence="3 4" key="1">
    <citation type="journal article" date="2020" name="Nat. Food">
        <title>A phased Vanilla planifolia genome enables genetic improvement of flavour and production.</title>
        <authorList>
            <person name="Hasing T."/>
            <person name="Tang H."/>
            <person name="Brym M."/>
            <person name="Khazi F."/>
            <person name="Huang T."/>
            <person name="Chambers A.H."/>
        </authorList>
    </citation>
    <scope>NUCLEOTIDE SEQUENCE [LARGE SCALE GENOMIC DNA]</scope>
    <source>
        <tissue evidence="2">Leaf</tissue>
    </source>
</reference>
<accession>A0A835SBC0</accession>
<evidence type="ECO:0000313" key="2">
    <source>
        <dbReference type="EMBL" id="KAG0500447.1"/>
    </source>
</evidence>
<proteinExistence type="predicted"/>